<feature type="transmembrane region" description="Helical" evidence="2">
    <location>
        <begin position="881"/>
        <end position="904"/>
    </location>
</feature>
<dbReference type="OrthoDB" id="2684236at2759"/>
<protein>
    <recommendedName>
        <fullName evidence="5">Sulphur transport domain-containing protein</fullName>
    </recommendedName>
</protein>
<evidence type="ECO:0000256" key="2">
    <source>
        <dbReference type="SAM" id="Phobius"/>
    </source>
</evidence>
<dbReference type="AlphaFoldDB" id="A0A9P1GV11"/>
<feature type="transmembrane region" description="Helical" evidence="2">
    <location>
        <begin position="818"/>
        <end position="835"/>
    </location>
</feature>
<accession>A0A9P1GV11</accession>
<feature type="transmembrane region" description="Helical" evidence="2">
    <location>
        <begin position="678"/>
        <end position="701"/>
    </location>
</feature>
<feature type="region of interest" description="Disordered" evidence="1">
    <location>
        <begin position="31"/>
        <end position="75"/>
    </location>
</feature>
<keyword evidence="2" id="KW-1133">Transmembrane helix</keyword>
<keyword evidence="2" id="KW-0812">Transmembrane</keyword>
<proteinExistence type="predicted"/>
<dbReference type="Pfam" id="PF07173">
    <property type="entry name" value="GRDP-like"/>
    <property type="match status" value="1"/>
</dbReference>
<dbReference type="InterPro" id="IPR009836">
    <property type="entry name" value="GRDP-like"/>
</dbReference>
<evidence type="ECO:0008006" key="5">
    <source>
        <dbReference type="Google" id="ProtNLM"/>
    </source>
</evidence>
<feature type="transmembrane region" description="Helical" evidence="2">
    <location>
        <begin position="766"/>
        <end position="786"/>
    </location>
</feature>
<name>A0A9P1GV11_9PEZI</name>
<dbReference type="PANTHER" id="PTHR34365:SF7">
    <property type="entry name" value="GLYCINE-RICH DOMAIN-CONTAINING PROTEIN 1"/>
    <property type="match status" value="1"/>
</dbReference>
<organism evidence="3 4">
    <name type="scientific">Parascedosporium putredinis</name>
    <dbReference type="NCBI Taxonomy" id="1442378"/>
    <lineage>
        <taxon>Eukaryota</taxon>
        <taxon>Fungi</taxon>
        <taxon>Dikarya</taxon>
        <taxon>Ascomycota</taxon>
        <taxon>Pezizomycotina</taxon>
        <taxon>Sordariomycetes</taxon>
        <taxon>Hypocreomycetidae</taxon>
        <taxon>Microascales</taxon>
        <taxon>Microascaceae</taxon>
        <taxon>Parascedosporium</taxon>
    </lineage>
</organism>
<sequence length="907" mass="98508">MSSKANRRLSKGQSHIDPELANLPLHELLDRTSSNGANDDLPAYSVAPRTCRSPPALPARLHPRPALHHSPAQQRAPVFPNADTCLAHLKLLYAFRNLKEDIGYSDGLWGITDPEPAENPNPHLLSRLRRSAGPSTSPGPWTDILLHRSPWKLINDAINDDFTYRVSDEAKKQWTARTNRPWDNVDEPATKIIQCPACRGRCSVPWTSWRADLRDPSDADFEGRGYGDGRLFLWCPNEQCGMALTKDRLCLGRFVDDVRRTLLDGSPMPGTLLKLESGLPVASVPGKPALHAFPSYLVRDSMRPLFVDLFTAPGPGVSVRSRDQPEDFGVVREAFGARLANIAEVSRIAGTPCTGANIARRYLPREGRMAVRKMLSRYNNNCSPFALDLVGAVLRQGLFIDKMHKIDWLHSPSARSTMERLTVKYNRFLELMGRFRRKMCVPTLDIDLAWHTAQLSPSAYFSTVILKCHRFVNHDDKIESATLQGGFEWTSKAYQKRFGEVYSECTCWYCETLRSSHISSFGSSLGMSSQERIADRFHQSGAARFCPSDKSAHISAHNSVRTSVSASAEARFNKELGRQFLKAQKRAAQKGRSIPSKREYHDHWGTTYLLYGPKHPTLPLHSEELKSQKRPKAKPPPPQRSVSAHGIMSTVITGAAFGAALVSAGVTDPAVIISQFKFVNFDMIQAFLAATATTTIAVAALDKLGYVKLNPRSASPSASSPATTATSSAAPSSAPAWPCPPPVPAAYVAVIAATINLAGPSPYKSLVAPALGGVLIGASSLLSLLLRKSLIGVSSVYEDIGKYVSWLLRGAPGAIPKAYTSSVFAASIAAGVYALRLRYPEVVPLPDPRVTDFNAALGGFLFALGARIAGGCTSGHGISGISLLSISSFITIASTFAAAGAVALSVY</sequence>
<gene>
    <name evidence="3" type="ORF">PPNO1_LOCUS327</name>
</gene>
<dbReference type="InterPro" id="IPR007272">
    <property type="entry name" value="Sulf_transp_TsuA/YedE"/>
</dbReference>
<keyword evidence="4" id="KW-1185">Reference proteome</keyword>
<dbReference type="Proteomes" id="UP000838763">
    <property type="component" value="Unassembled WGS sequence"/>
</dbReference>
<keyword evidence="2" id="KW-0472">Membrane</keyword>
<feature type="transmembrane region" description="Helical" evidence="2">
    <location>
        <begin position="646"/>
        <end position="666"/>
    </location>
</feature>
<comment type="caution">
    <text evidence="3">The sequence shown here is derived from an EMBL/GenBank/DDBJ whole genome shotgun (WGS) entry which is preliminary data.</text>
</comment>
<reference evidence="3" key="1">
    <citation type="submission" date="2022-11" db="EMBL/GenBank/DDBJ databases">
        <authorList>
            <person name="Scott C."/>
            <person name="Bruce N."/>
        </authorList>
    </citation>
    <scope>NUCLEOTIDE SEQUENCE</scope>
</reference>
<feature type="region of interest" description="Disordered" evidence="1">
    <location>
        <begin position="712"/>
        <end position="734"/>
    </location>
</feature>
<evidence type="ECO:0000313" key="3">
    <source>
        <dbReference type="EMBL" id="CAI4210526.1"/>
    </source>
</evidence>
<feature type="compositionally biased region" description="Low complexity" evidence="1">
    <location>
        <begin position="713"/>
        <end position="734"/>
    </location>
</feature>
<evidence type="ECO:0000256" key="1">
    <source>
        <dbReference type="SAM" id="MobiDB-lite"/>
    </source>
</evidence>
<feature type="transmembrane region" description="Helical" evidence="2">
    <location>
        <begin position="855"/>
        <end position="874"/>
    </location>
</feature>
<dbReference type="Pfam" id="PF04143">
    <property type="entry name" value="Sulf_transp"/>
    <property type="match status" value="1"/>
</dbReference>
<dbReference type="PANTHER" id="PTHR34365">
    <property type="entry name" value="ENOLASE (DUF1399)"/>
    <property type="match status" value="1"/>
</dbReference>
<dbReference type="EMBL" id="CALLCH030000001">
    <property type="protein sequence ID" value="CAI4210526.1"/>
    <property type="molecule type" value="Genomic_DNA"/>
</dbReference>
<evidence type="ECO:0000313" key="4">
    <source>
        <dbReference type="Proteomes" id="UP000838763"/>
    </source>
</evidence>